<accession>A0DCR3</accession>
<dbReference type="Proteomes" id="UP000000600">
    <property type="component" value="Unassembled WGS sequence"/>
</dbReference>
<dbReference type="AlphaFoldDB" id="A0DCR3"/>
<evidence type="ECO:0000313" key="2">
    <source>
        <dbReference type="EMBL" id="CAK80830.1"/>
    </source>
</evidence>
<dbReference type="HOGENOM" id="CLU_999125_0_0_1"/>
<dbReference type="RefSeq" id="XP_001448227.1">
    <property type="nucleotide sequence ID" value="XM_001448190.1"/>
</dbReference>
<name>A0DCR3_PARTE</name>
<protein>
    <submittedName>
        <fullName evidence="2">Uncharacterized protein</fullName>
    </submittedName>
</protein>
<keyword evidence="3" id="KW-1185">Reference proteome</keyword>
<gene>
    <name evidence="2" type="ORF">GSPATT00039422001</name>
</gene>
<evidence type="ECO:0000256" key="1">
    <source>
        <dbReference type="SAM" id="Coils"/>
    </source>
</evidence>
<evidence type="ECO:0000313" key="3">
    <source>
        <dbReference type="Proteomes" id="UP000000600"/>
    </source>
</evidence>
<organism evidence="2 3">
    <name type="scientific">Paramecium tetraurelia</name>
    <dbReference type="NCBI Taxonomy" id="5888"/>
    <lineage>
        <taxon>Eukaryota</taxon>
        <taxon>Sar</taxon>
        <taxon>Alveolata</taxon>
        <taxon>Ciliophora</taxon>
        <taxon>Intramacronucleata</taxon>
        <taxon>Oligohymenophorea</taxon>
        <taxon>Peniculida</taxon>
        <taxon>Parameciidae</taxon>
        <taxon>Paramecium</taxon>
    </lineage>
</organism>
<dbReference type="KEGG" id="ptm:GSPATT00039422001"/>
<dbReference type="GeneID" id="5034012"/>
<proteinExistence type="predicted"/>
<feature type="coiled-coil region" evidence="1">
    <location>
        <begin position="17"/>
        <end position="83"/>
    </location>
</feature>
<dbReference type="OrthoDB" id="309408at2759"/>
<keyword evidence="1" id="KW-0175">Coiled coil</keyword>
<dbReference type="EMBL" id="CT868383">
    <property type="protein sequence ID" value="CAK80830.1"/>
    <property type="molecule type" value="Genomic_DNA"/>
</dbReference>
<dbReference type="InParanoid" id="A0DCR3"/>
<sequence length="279" mass="33104">MEKIDIQNMALVEETKIMIKQMKSEQLNNKLKDYQRRIQNFKQIESQVKEMKVSINNTIDKLQSNLNQKITLMENELDDSESKTIVSTFEEDIRILSKIYKGSFNFEIPKEYEKSLDDNSYIDSIEQQLQSIINCPKLIEIKECLEKTKVENENKEVKQFQLLNKKEEDPQKTPSLKIQCNKHGKEIIMFNLNPDKTEYSRLACVECIQSNNPIKYTTLEDTNLKWNEYLGQNSDQIKRFQNQRHLKSTQIIDILQDIKEKNHKQDKYLIFNVLLKSNQ</sequence>
<reference evidence="2 3" key="1">
    <citation type="journal article" date="2006" name="Nature">
        <title>Global trends of whole-genome duplications revealed by the ciliate Paramecium tetraurelia.</title>
        <authorList>
            <consortium name="Genoscope"/>
            <person name="Aury J.-M."/>
            <person name="Jaillon O."/>
            <person name="Duret L."/>
            <person name="Noel B."/>
            <person name="Jubin C."/>
            <person name="Porcel B.M."/>
            <person name="Segurens B."/>
            <person name="Daubin V."/>
            <person name="Anthouard V."/>
            <person name="Aiach N."/>
            <person name="Arnaiz O."/>
            <person name="Billaut A."/>
            <person name="Beisson J."/>
            <person name="Blanc I."/>
            <person name="Bouhouche K."/>
            <person name="Camara F."/>
            <person name="Duharcourt S."/>
            <person name="Guigo R."/>
            <person name="Gogendeau D."/>
            <person name="Katinka M."/>
            <person name="Keller A.-M."/>
            <person name="Kissmehl R."/>
            <person name="Klotz C."/>
            <person name="Koll F."/>
            <person name="Le Moue A."/>
            <person name="Lepere C."/>
            <person name="Malinsky S."/>
            <person name="Nowacki M."/>
            <person name="Nowak J.K."/>
            <person name="Plattner H."/>
            <person name="Poulain J."/>
            <person name="Ruiz F."/>
            <person name="Serrano V."/>
            <person name="Zagulski M."/>
            <person name="Dessen P."/>
            <person name="Betermier M."/>
            <person name="Weissenbach J."/>
            <person name="Scarpelli C."/>
            <person name="Schachter V."/>
            <person name="Sperling L."/>
            <person name="Meyer E."/>
            <person name="Cohen J."/>
            <person name="Wincker P."/>
        </authorList>
    </citation>
    <scope>NUCLEOTIDE SEQUENCE [LARGE SCALE GENOMIC DNA]</scope>
    <source>
        <strain evidence="2 3">Stock d4-2</strain>
    </source>
</reference>